<dbReference type="InterPro" id="IPR051949">
    <property type="entry name" value="Cation_Transport_ATPase"/>
</dbReference>
<evidence type="ECO:0000256" key="12">
    <source>
        <dbReference type="SAM" id="Phobius"/>
    </source>
</evidence>
<evidence type="ECO:0000256" key="11">
    <source>
        <dbReference type="SAM" id="MobiDB-lite"/>
    </source>
</evidence>
<comment type="similarity">
    <text evidence="2">Belongs to the cation transport ATPase (P-type) (TC 3.A.3) family. Type IB subfamily.</text>
</comment>
<name>A0A8J5GXF0_ZINOF</name>
<organism evidence="14 15">
    <name type="scientific">Zingiber officinale</name>
    <name type="common">Ginger</name>
    <name type="synonym">Amomum zingiber</name>
    <dbReference type="NCBI Taxonomy" id="94328"/>
    <lineage>
        <taxon>Eukaryota</taxon>
        <taxon>Viridiplantae</taxon>
        <taxon>Streptophyta</taxon>
        <taxon>Embryophyta</taxon>
        <taxon>Tracheophyta</taxon>
        <taxon>Spermatophyta</taxon>
        <taxon>Magnoliopsida</taxon>
        <taxon>Liliopsida</taxon>
        <taxon>Zingiberales</taxon>
        <taxon>Zingiberaceae</taxon>
        <taxon>Zingiber</taxon>
    </lineage>
</organism>
<reference evidence="14 15" key="1">
    <citation type="submission" date="2020-08" db="EMBL/GenBank/DDBJ databases">
        <title>Plant Genome Project.</title>
        <authorList>
            <person name="Zhang R.-G."/>
        </authorList>
    </citation>
    <scope>NUCLEOTIDE SEQUENCE [LARGE SCALE GENOMIC DNA]</scope>
    <source>
        <tissue evidence="14">Rhizome</tissue>
    </source>
</reference>
<feature type="domain" description="P-type ATPase A" evidence="13">
    <location>
        <begin position="272"/>
        <end position="340"/>
    </location>
</feature>
<evidence type="ECO:0000256" key="9">
    <source>
        <dbReference type="ARBA" id="ARBA00022989"/>
    </source>
</evidence>
<proteinExistence type="inferred from homology"/>
<dbReference type="PROSITE" id="PS00154">
    <property type="entry name" value="ATPASE_E1_E2"/>
    <property type="match status" value="1"/>
</dbReference>
<evidence type="ECO:0000256" key="4">
    <source>
        <dbReference type="ARBA" id="ARBA00022723"/>
    </source>
</evidence>
<feature type="transmembrane region" description="Helical" evidence="12">
    <location>
        <begin position="197"/>
        <end position="227"/>
    </location>
</feature>
<keyword evidence="9 12" id="KW-1133">Transmembrane helix</keyword>
<keyword evidence="7" id="KW-0460">Magnesium</keyword>
<sequence length="475" mass="51590">MEALAFSRNTPIASCRFPARKRRDREPSSSLLPVDRRYLHNRFPPSLSRNKSPIRYSVSRLGLIRPRSFRAHVFADGNRDFHDHENGHEHHHHHHHHHHNNNHGHGEDAVANKAQDAILRFAQAVGWAGLADFLRENLHLCCSSMALLLLASACPYVLPGGAIKRWQNVLIAIAFPLVGVSAALDAILIIASGKVNIHVLMALAAFASVFMGNALEGGLLLAMFNLAHIAEEYFTRRSMIDVKELMENYPDFALLLEVNDDAPPKFTKLDYIKVPVRDLEVGSYILVRAGEAVPVDGEVVQGASTITIEHLTGEIKPLERGVGDAIPGGARNLEGMLIIKGKAAYMVLVDIHFFLVVSRGSVYRALGLMVAASPCALAVAPLAYATAISACARKGILLKGGHVFDALAACKCVAFDKTGTLTTGKLMCKAIEPIHGHWFRGSKSDVSLCCTPNCESEALAVAAAMEKGTTHPIGR</sequence>
<accession>A0A8J5GXF0</accession>
<comment type="subcellular location">
    <subcellularLocation>
        <location evidence="1">Membrane</location>
        <topology evidence="1">Multi-pass membrane protein</topology>
    </subcellularLocation>
</comment>
<evidence type="ECO:0000259" key="13">
    <source>
        <dbReference type="Pfam" id="PF00122"/>
    </source>
</evidence>
<keyword evidence="8" id="KW-1278">Translocase</keyword>
<evidence type="ECO:0000256" key="5">
    <source>
        <dbReference type="ARBA" id="ARBA00022741"/>
    </source>
</evidence>
<dbReference type="EMBL" id="JACMSC010000008">
    <property type="protein sequence ID" value="KAG6511831.1"/>
    <property type="molecule type" value="Genomic_DNA"/>
</dbReference>
<gene>
    <name evidence="14" type="ORF">ZIOFF_029909</name>
</gene>
<dbReference type="Proteomes" id="UP000734854">
    <property type="component" value="Unassembled WGS sequence"/>
</dbReference>
<evidence type="ECO:0000256" key="6">
    <source>
        <dbReference type="ARBA" id="ARBA00022840"/>
    </source>
</evidence>
<keyword evidence="3 12" id="KW-0812">Transmembrane</keyword>
<keyword evidence="10 12" id="KW-0472">Membrane</keyword>
<dbReference type="PANTHER" id="PTHR43079">
    <property type="entry name" value="PROBABLE CADMIUM/ZINC-TRANSPORTING ATPASE HMA1"/>
    <property type="match status" value="1"/>
</dbReference>
<dbReference type="GO" id="GO:0046872">
    <property type="term" value="F:metal ion binding"/>
    <property type="evidence" value="ECO:0007669"/>
    <property type="project" value="UniProtKB-KW"/>
</dbReference>
<evidence type="ECO:0000313" key="15">
    <source>
        <dbReference type="Proteomes" id="UP000734854"/>
    </source>
</evidence>
<dbReference type="Gene3D" id="3.40.50.1000">
    <property type="entry name" value="HAD superfamily/HAD-like"/>
    <property type="match status" value="1"/>
</dbReference>
<dbReference type="PANTHER" id="PTHR43079:SF1">
    <property type="entry name" value="CADMIUM_ZINC-TRANSPORTING ATPASE HMA1, CHLOROPLASTIC-RELATED"/>
    <property type="match status" value="1"/>
</dbReference>
<feature type="compositionally biased region" description="Basic residues" evidence="11">
    <location>
        <begin position="89"/>
        <end position="102"/>
    </location>
</feature>
<dbReference type="InterPro" id="IPR023214">
    <property type="entry name" value="HAD_sf"/>
</dbReference>
<comment type="caution">
    <text evidence="14">The sequence shown here is derived from an EMBL/GenBank/DDBJ whole genome shotgun (WGS) entry which is preliminary data.</text>
</comment>
<keyword evidence="6" id="KW-0067">ATP-binding</keyword>
<dbReference type="SUPFAM" id="SSF81653">
    <property type="entry name" value="Calcium ATPase, transduction domain A"/>
    <property type="match status" value="1"/>
</dbReference>
<dbReference type="InterPro" id="IPR008250">
    <property type="entry name" value="ATPase_P-typ_transduc_dom_A_sf"/>
</dbReference>
<feature type="region of interest" description="Disordered" evidence="11">
    <location>
        <begin position="80"/>
        <end position="107"/>
    </location>
</feature>
<evidence type="ECO:0000256" key="10">
    <source>
        <dbReference type="ARBA" id="ARBA00023136"/>
    </source>
</evidence>
<dbReference type="GO" id="GO:0005524">
    <property type="term" value="F:ATP binding"/>
    <property type="evidence" value="ECO:0007669"/>
    <property type="project" value="UniProtKB-KW"/>
</dbReference>
<evidence type="ECO:0000256" key="1">
    <source>
        <dbReference type="ARBA" id="ARBA00004141"/>
    </source>
</evidence>
<dbReference type="InterPro" id="IPR018303">
    <property type="entry name" value="ATPase_P-typ_P_site"/>
</dbReference>
<keyword evidence="15" id="KW-1185">Reference proteome</keyword>
<dbReference type="GO" id="GO:0016020">
    <property type="term" value="C:membrane"/>
    <property type="evidence" value="ECO:0007669"/>
    <property type="project" value="UniProtKB-SubCell"/>
</dbReference>
<dbReference type="Gene3D" id="2.70.150.10">
    <property type="entry name" value="Calcium-transporting ATPase, cytoplasmic transduction domain A"/>
    <property type="match status" value="1"/>
</dbReference>
<evidence type="ECO:0000313" key="14">
    <source>
        <dbReference type="EMBL" id="KAG6511831.1"/>
    </source>
</evidence>
<dbReference type="SUPFAM" id="SSF81660">
    <property type="entry name" value="Metal cation-transporting ATPase, ATP-binding domain N"/>
    <property type="match status" value="1"/>
</dbReference>
<evidence type="ECO:0000256" key="7">
    <source>
        <dbReference type="ARBA" id="ARBA00022842"/>
    </source>
</evidence>
<keyword evidence="5" id="KW-0547">Nucleotide-binding</keyword>
<dbReference type="Gene3D" id="3.40.1110.10">
    <property type="entry name" value="Calcium-transporting ATPase, cytoplasmic domain N"/>
    <property type="match status" value="1"/>
</dbReference>
<protein>
    <recommendedName>
        <fullName evidence="13">P-type ATPase A domain-containing protein</fullName>
    </recommendedName>
</protein>
<evidence type="ECO:0000256" key="2">
    <source>
        <dbReference type="ARBA" id="ARBA00006024"/>
    </source>
</evidence>
<dbReference type="InterPro" id="IPR023299">
    <property type="entry name" value="ATPase_P-typ_cyto_dom_N"/>
</dbReference>
<dbReference type="AlphaFoldDB" id="A0A8J5GXF0"/>
<dbReference type="InterPro" id="IPR059000">
    <property type="entry name" value="ATPase_P-type_domA"/>
</dbReference>
<evidence type="ECO:0000256" key="8">
    <source>
        <dbReference type="ARBA" id="ARBA00022967"/>
    </source>
</evidence>
<evidence type="ECO:0000256" key="3">
    <source>
        <dbReference type="ARBA" id="ARBA00022692"/>
    </source>
</evidence>
<feature type="transmembrane region" description="Helical" evidence="12">
    <location>
        <begin position="170"/>
        <end position="191"/>
    </location>
</feature>
<dbReference type="Pfam" id="PF00122">
    <property type="entry name" value="E1-E2_ATPase"/>
    <property type="match status" value="1"/>
</dbReference>
<feature type="transmembrane region" description="Helical" evidence="12">
    <location>
        <begin position="368"/>
        <end position="392"/>
    </location>
</feature>
<keyword evidence="4" id="KW-0479">Metal-binding</keyword>